<proteinExistence type="predicted"/>
<evidence type="ECO:0000256" key="1">
    <source>
        <dbReference type="SAM" id="SignalP"/>
    </source>
</evidence>
<accession>A0A0K1Q2G9</accession>
<dbReference type="EMBL" id="CP012333">
    <property type="protein sequence ID" value="AKU99927.1"/>
    <property type="molecule type" value="Genomic_DNA"/>
</dbReference>
<dbReference type="PROSITE" id="PS51257">
    <property type="entry name" value="PROKAR_LIPOPROTEIN"/>
    <property type="match status" value="1"/>
</dbReference>
<dbReference type="OrthoDB" id="5490842at2"/>
<feature type="signal peptide" evidence="1">
    <location>
        <begin position="1"/>
        <end position="32"/>
    </location>
</feature>
<keyword evidence="3" id="KW-1185">Reference proteome</keyword>
<keyword evidence="1" id="KW-0732">Signal</keyword>
<reference evidence="2 3" key="1">
    <citation type="submission" date="2015-08" db="EMBL/GenBank/DDBJ databases">
        <authorList>
            <person name="Babu N.S."/>
            <person name="Beckwith C.J."/>
            <person name="Beseler K.G."/>
            <person name="Brison A."/>
            <person name="Carone J.V."/>
            <person name="Caskin T.P."/>
            <person name="Diamond M."/>
            <person name="Durham M.E."/>
            <person name="Foxe J.M."/>
            <person name="Go M."/>
            <person name="Henderson B.A."/>
            <person name="Jones I.B."/>
            <person name="McGettigan J.A."/>
            <person name="Micheletti S.J."/>
            <person name="Nasrallah M.E."/>
            <person name="Ortiz D."/>
            <person name="Piller C.R."/>
            <person name="Privatt S.R."/>
            <person name="Schneider S.L."/>
            <person name="Sharp S."/>
            <person name="Smith T.C."/>
            <person name="Stanton J.D."/>
            <person name="Ullery H.E."/>
            <person name="Wilson R.J."/>
            <person name="Serrano M.G."/>
            <person name="Buck G."/>
            <person name="Lee V."/>
            <person name="Wang Y."/>
            <person name="Carvalho R."/>
            <person name="Voegtly L."/>
            <person name="Shi R."/>
            <person name="Duckworth R."/>
            <person name="Johnson A."/>
            <person name="Loviza R."/>
            <person name="Walstead R."/>
            <person name="Shah Z."/>
            <person name="Kiflezghi M."/>
            <person name="Wade K."/>
            <person name="Ball S.L."/>
            <person name="Bradley K.W."/>
            <person name="Asai D.J."/>
            <person name="Bowman C.A."/>
            <person name="Russell D.A."/>
            <person name="Pope W.H."/>
            <person name="Jacobs-Sera D."/>
            <person name="Hendrix R.W."/>
            <person name="Hatfull G.F."/>
        </authorList>
    </citation>
    <scope>NUCLEOTIDE SEQUENCE [LARGE SCALE GENOMIC DNA]</scope>
    <source>
        <strain evidence="2 3">DSM 27648</strain>
    </source>
</reference>
<name>A0A0K1Q2G9_9BACT</name>
<gene>
    <name evidence="2" type="ORF">AKJ09_06591</name>
</gene>
<protein>
    <submittedName>
        <fullName evidence="2">Uncharacterized protein</fullName>
    </submittedName>
</protein>
<evidence type="ECO:0000313" key="2">
    <source>
        <dbReference type="EMBL" id="AKU99927.1"/>
    </source>
</evidence>
<dbReference type="KEGG" id="llu:AKJ09_06591"/>
<dbReference type="AlphaFoldDB" id="A0A0K1Q2G9"/>
<evidence type="ECO:0000313" key="3">
    <source>
        <dbReference type="Proteomes" id="UP000064967"/>
    </source>
</evidence>
<dbReference type="STRING" id="1391654.AKJ09_06591"/>
<sequence>MLRLRAARAVTRTVTRTVVCAVTIAASCALIAACGDDPAPTVLQGLDTQEVQDAPAPFDRNNVIDLASFTDIDGVDITLIQQFLHRTPYQRPSFLETYQSNGVRAVEAIARAARTYRINPLVFLMYSQAAQGLIGAQTYPFPPERVEYVFGCGCLEASNCLPALAGYDRQVDCLGRAIRVALDQVAANGETTSGWGTDQTSLTLDGLKVTPANASTAALYDRTPVVAPGKEGGTWLLWNLWNLYASTMSYSGPIGGASGGGIGDACVSDGSCGFEGATCAKNYPGGLCTVDCTGDCPSDPSRTQAYCVAFDDGGFCFPICNPGAPACREGYTCQRLARYGSDTESEFVCFRDPTSP</sequence>
<dbReference type="RefSeq" id="WP_146651305.1">
    <property type="nucleotide sequence ID" value="NZ_CP012333.1"/>
</dbReference>
<organism evidence="2 3">
    <name type="scientific">Labilithrix luteola</name>
    <dbReference type="NCBI Taxonomy" id="1391654"/>
    <lineage>
        <taxon>Bacteria</taxon>
        <taxon>Pseudomonadati</taxon>
        <taxon>Myxococcota</taxon>
        <taxon>Polyangia</taxon>
        <taxon>Polyangiales</taxon>
        <taxon>Labilitrichaceae</taxon>
        <taxon>Labilithrix</taxon>
    </lineage>
</organism>
<feature type="chain" id="PRO_5005466484" evidence="1">
    <location>
        <begin position="33"/>
        <end position="356"/>
    </location>
</feature>
<dbReference type="Proteomes" id="UP000064967">
    <property type="component" value="Chromosome"/>
</dbReference>